<dbReference type="InterPro" id="IPR001910">
    <property type="entry name" value="Inosine/uridine_hydrolase_dom"/>
</dbReference>
<dbReference type="KEGG" id="tra:Trad_0146"/>
<dbReference type="SUPFAM" id="SSF53590">
    <property type="entry name" value="Nucleoside hydrolase"/>
    <property type="match status" value="1"/>
</dbReference>
<evidence type="ECO:0000313" key="4">
    <source>
        <dbReference type="EMBL" id="ADI13288.1"/>
    </source>
</evidence>
<sequence>MHVSNANRVRVGRRLAAACLSLGMIASLAACAGAGPQTAPPLEVTATRTLSVVVSSSGDDAENRADGTITFISPDLELGLKRGQPQTVGLRFTGVQLPRGAKIRRAYVQFTADEAHSAPARVTIRAEATGSAKPFRAAHHNLAYRAKTRARVVWTPLPWTRAGEAGAAQRTPDLAAVLQEVVDRPDWRSGGSVALLFQGHSGLRVARAFDRHPNAAPRLVIELGGGSQSVAARGVPVIFDTDLGIDVDDAGALAVLHALADRGEARLLATIANVNDPYAAAALGAINTFYGRPDVPVGRNPRPQYAVATPYWRTFAPRFVKDLAERFPHNTAPNPEAAVAVYRRVLAAQPDSSVTLIAVGFLQNLADLLASSPDRYSGLSGEALVRRKVRQLVVMAGTHPGSSRDLYLRGGAGDDAGAGHEGAGNVAHPGRLHPGERLRGLRHRTHARSQHPAGKPRARRLHPVFRPGGRRPQLVGPVHGPLRRARHGAPGGRHLLRARRPRSAAPEPRRRQRLARPRQRPPPAALPRDRADRAAAPARGAAHRAAQRPLSTSRLPFRASAFFALSITAETYFLPDAPSCGASRSSWAKAPPKDT</sequence>
<feature type="compositionally biased region" description="Gly residues" evidence="1">
    <location>
        <begin position="410"/>
        <end position="422"/>
    </location>
</feature>
<dbReference type="PANTHER" id="PTHR43264:SF1">
    <property type="entry name" value="INOSINE_URIDINE-PREFERRING NUCLEOSIDE HYDROLASE DOMAIN-CONTAINING PROTEIN"/>
    <property type="match status" value="1"/>
</dbReference>
<dbReference type="AlphaFoldDB" id="D7CXG4"/>
<feature type="region of interest" description="Disordered" evidence="1">
    <location>
        <begin position="405"/>
        <end position="549"/>
    </location>
</feature>
<feature type="signal peptide" evidence="2">
    <location>
        <begin position="1"/>
        <end position="32"/>
    </location>
</feature>
<dbReference type="GO" id="GO:0016799">
    <property type="term" value="F:hydrolase activity, hydrolyzing N-glycosyl compounds"/>
    <property type="evidence" value="ECO:0007669"/>
    <property type="project" value="InterPro"/>
</dbReference>
<reference evidence="4 5" key="2">
    <citation type="journal article" date="2011" name="Stand. Genomic Sci.">
        <title>Complete genome sequence of Truepera radiovictrix type strain (RQ-24).</title>
        <authorList>
            <person name="Ivanova N."/>
            <person name="Rohde C."/>
            <person name="Munk C."/>
            <person name="Nolan M."/>
            <person name="Lucas S."/>
            <person name="Del Rio T.G."/>
            <person name="Tice H."/>
            <person name="Deshpande S."/>
            <person name="Cheng J.F."/>
            <person name="Tapia R."/>
            <person name="Han C."/>
            <person name="Goodwin L."/>
            <person name="Pitluck S."/>
            <person name="Liolios K."/>
            <person name="Mavromatis K."/>
            <person name="Mikhailova N."/>
            <person name="Pati A."/>
            <person name="Chen A."/>
            <person name="Palaniappan K."/>
            <person name="Land M."/>
            <person name="Hauser L."/>
            <person name="Chang Y.J."/>
            <person name="Jeffries C.D."/>
            <person name="Brambilla E."/>
            <person name="Rohde M."/>
            <person name="Goker M."/>
            <person name="Tindall B.J."/>
            <person name="Woyke T."/>
            <person name="Bristow J."/>
            <person name="Eisen J.A."/>
            <person name="Markowitz V."/>
            <person name="Hugenholtz P."/>
            <person name="Kyrpides N.C."/>
            <person name="Klenk H.P."/>
            <person name="Lapidus A."/>
        </authorList>
    </citation>
    <scope>NUCLEOTIDE SEQUENCE [LARGE SCALE GENOMIC DNA]</scope>
    <source>
        <strain evidence="5">DSM 17093 / CIP 108686 / LMG 22925 / RQ-24</strain>
    </source>
</reference>
<dbReference type="OrthoDB" id="128573at2"/>
<dbReference type="EMBL" id="CP002049">
    <property type="protein sequence ID" value="ADI13288.1"/>
    <property type="molecule type" value="Genomic_DNA"/>
</dbReference>
<feature type="compositionally biased region" description="Basic residues" evidence="1">
    <location>
        <begin position="510"/>
        <end position="519"/>
    </location>
</feature>
<dbReference type="Pfam" id="PF01156">
    <property type="entry name" value="IU_nuc_hydro"/>
    <property type="match status" value="1"/>
</dbReference>
<dbReference type="HOGENOM" id="CLU_458502_0_0_0"/>
<dbReference type="Proteomes" id="UP000000379">
    <property type="component" value="Chromosome"/>
</dbReference>
<feature type="domain" description="Inosine/uridine-preferring nucleoside hydrolase" evidence="3">
    <location>
        <begin position="237"/>
        <end position="399"/>
    </location>
</feature>
<evidence type="ECO:0000313" key="5">
    <source>
        <dbReference type="Proteomes" id="UP000000379"/>
    </source>
</evidence>
<accession>D7CXG4</accession>
<dbReference type="PANTHER" id="PTHR43264">
    <property type="match status" value="1"/>
</dbReference>
<feature type="chain" id="PRO_5003094543" description="Inosine/uridine-preferring nucleoside hydrolase domain-containing protein" evidence="2">
    <location>
        <begin position="33"/>
        <end position="595"/>
    </location>
</feature>
<dbReference type="eggNOG" id="COG1957">
    <property type="taxonomic scope" value="Bacteria"/>
</dbReference>
<keyword evidence="5" id="KW-1185">Reference proteome</keyword>
<dbReference type="RefSeq" id="WP_013176668.1">
    <property type="nucleotide sequence ID" value="NC_014221.1"/>
</dbReference>
<reference evidence="5" key="1">
    <citation type="submission" date="2010-05" db="EMBL/GenBank/DDBJ databases">
        <title>The complete genome of Truepera radiovictris DSM 17093.</title>
        <authorList>
            <consortium name="US DOE Joint Genome Institute (JGI-PGF)"/>
            <person name="Lucas S."/>
            <person name="Copeland A."/>
            <person name="Lapidus A."/>
            <person name="Glavina del Rio T."/>
            <person name="Dalin E."/>
            <person name="Tice H."/>
            <person name="Bruce D."/>
            <person name="Goodwin L."/>
            <person name="Pitluck S."/>
            <person name="Kyrpides N."/>
            <person name="Mavromatis K."/>
            <person name="Ovchinnikova G."/>
            <person name="Munk A.C."/>
            <person name="Detter J.C."/>
            <person name="Han C."/>
            <person name="Tapia R."/>
            <person name="Land M."/>
            <person name="Hauser L."/>
            <person name="Markowitz V."/>
            <person name="Cheng J.-F."/>
            <person name="Hugenholtz P."/>
            <person name="Woyke T."/>
            <person name="Wu D."/>
            <person name="Tindall B."/>
            <person name="Pomrenke H.G."/>
            <person name="Brambilla E."/>
            <person name="Klenk H.-P."/>
            <person name="Eisen J.A."/>
        </authorList>
    </citation>
    <scope>NUCLEOTIDE SEQUENCE [LARGE SCALE GENOMIC DNA]</scope>
    <source>
        <strain evidence="5">DSM 17093 / CIP 108686 / LMG 22925 / RQ-24</strain>
    </source>
</reference>
<organism evidence="4 5">
    <name type="scientific">Truepera radiovictrix (strain DSM 17093 / CIP 108686 / LMG 22925 / RQ-24)</name>
    <dbReference type="NCBI Taxonomy" id="649638"/>
    <lineage>
        <taxon>Bacteria</taxon>
        <taxon>Thermotogati</taxon>
        <taxon>Deinococcota</taxon>
        <taxon>Deinococci</taxon>
        <taxon>Trueperales</taxon>
        <taxon>Trueperaceae</taxon>
        <taxon>Truepera</taxon>
    </lineage>
</organism>
<evidence type="ECO:0000256" key="2">
    <source>
        <dbReference type="SAM" id="SignalP"/>
    </source>
</evidence>
<keyword evidence="2" id="KW-0732">Signal</keyword>
<proteinExistence type="predicted"/>
<evidence type="ECO:0000256" key="1">
    <source>
        <dbReference type="SAM" id="MobiDB-lite"/>
    </source>
</evidence>
<dbReference type="InterPro" id="IPR036452">
    <property type="entry name" value="Ribo_hydro-like"/>
</dbReference>
<gene>
    <name evidence="4" type="ordered locus">Trad_0146</name>
</gene>
<name>D7CXG4_TRURR</name>
<evidence type="ECO:0000259" key="3">
    <source>
        <dbReference type="Pfam" id="PF01156"/>
    </source>
</evidence>
<protein>
    <recommendedName>
        <fullName evidence="3">Inosine/uridine-preferring nucleoside hydrolase domain-containing protein</fullName>
    </recommendedName>
</protein>
<feature type="compositionally biased region" description="Basic residues" evidence="1">
    <location>
        <begin position="440"/>
        <end position="463"/>
    </location>
</feature>
<dbReference type="Gene3D" id="3.90.245.10">
    <property type="entry name" value="Ribonucleoside hydrolase-like"/>
    <property type="match status" value="1"/>
</dbReference>
<dbReference type="STRING" id="649638.Trad_0146"/>